<organism evidence="1 2">
    <name type="scientific">Pluteus cervinus</name>
    <dbReference type="NCBI Taxonomy" id="181527"/>
    <lineage>
        <taxon>Eukaryota</taxon>
        <taxon>Fungi</taxon>
        <taxon>Dikarya</taxon>
        <taxon>Basidiomycota</taxon>
        <taxon>Agaricomycotina</taxon>
        <taxon>Agaricomycetes</taxon>
        <taxon>Agaricomycetidae</taxon>
        <taxon>Agaricales</taxon>
        <taxon>Pluteineae</taxon>
        <taxon>Pluteaceae</taxon>
        <taxon>Pluteus</taxon>
    </lineage>
</organism>
<keyword evidence="2" id="KW-1185">Reference proteome</keyword>
<dbReference type="Proteomes" id="UP000308600">
    <property type="component" value="Unassembled WGS sequence"/>
</dbReference>
<gene>
    <name evidence="1" type="ORF">BDN72DRAFT_906226</name>
</gene>
<evidence type="ECO:0000313" key="2">
    <source>
        <dbReference type="Proteomes" id="UP000308600"/>
    </source>
</evidence>
<proteinExistence type="predicted"/>
<protein>
    <submittedName>
        <fullName evidence="1">Uncharacterized protein</fullName>
    </submittedName>
</protein>
<accession>A0ACD3A075</accession>
<evidence type="ECO:0000313" key="1">
    <source>
        <dbReference type="EMBL" id="TFK59007.1"/>
    </source>
</evidence>
<reference evidence="1 2" key="1">
    <citation type="journal article" date="2019" name="Nat. Ecol. Evol.">
        <title>Megaphylogeny resolves global patterns of mushroom evolution.</title>
        <authorList>
            <person name="Varga T."/>
            <person name="Krizsan K."/>
            <person name="Foldi C."/>
            <person name="Dima B."/>
            <person name="Sanchez-Garcia M."/>
            <person name="Sanchez-Ramirez S."/>
            <person name="Szollosi G.J."/>
            <person name="Szarkandi J.G."/>
            <person name="Papp V."/>
            <person name="Albert L."/>
            <person name="Andreopoulos W."/>
            <person name="Angelini C."/>
            <person name="Antonin V."/>
            <person name="Barry K.W."/>
            <person name="Bougher N.L."/>
            <person name="Buchanan P."/>
            <person name="Buyck B."/>
            <person name="Bense V."/>
            <person name="Catcheside P."/>
            <person name="Chovatia M."/>
            <person name="Cooper J."/>
            <person name="Damon W."/>
            <person name="Desjardin D."/>
            <person name="Finy P."/>
            <person name="Geml J."/>
            <person name="Haridas S."/>
            <person name="Hughes K."/>
            <person name="Justo A."/>
            <person name="Karasinski D."/>
            <person name="Kautmanova I."/>
            <person name="Kiss B."/>
            <person name="Kocsube S."/>
            <person name="Kotiranta H."/>
            <person name="LaButti K.M."/>
            <person name="Lechner B.E."/>
            <person name="Liimatainen K."/>
            <person name="Lipzen A."/>
            <person name="Lukacs Z."/>
            <person name="Mihaltcheva S."/>
            <person name="Morgado L.N."/>
            <person name="Niskanen T."/>
            <person name="Noordeloos M.E."/>
            <person name="Ohm R.A."/>
            <person name="Ortiz-Santana B."/>
            <person name="Ovrebo C."/>
            <person name="Racz N."/>
            <person name="Riley R."/>
            <person name="Savchenko A."/>
            <person name="Shiryaev A."/>
            <person name="Soop K."/>
            <person name="Spirin V."/>
            <person name="Szebenyi C."/>
            <person name="Tomsovsky M."/>
            <person name="Tulloss R.E."/>
            <person name="Uehling J."/>
            <person name="Grigoriev I.V."/>
            <person name="Vagvolgyi C."/>
            <person name="Papp T."/>
            <person name="Martin F.M."/>
            <person name="Miettinen O."/>
            <person name="Hibbett D.S."/>
            <person name="Nagy L.G."/>
        </authorList>
    </citation>
    <scope>NUCLEOTIDE SEQUENCE [LARGE SCALE GENOMIC DNA]</scope>
    <source>
        <strain evidence="1 2">NL-1719</strain>
    </source>
</reference>
<sequence>MSLPHEEDASEIYSYHTTRIAMLGSRLRAAARALQLRFPPTNGFPEAAPTSLEYPDYSSVRRDDVYRNMWFDRCEEEYKQLRIDIGTAAIYNHPPALPTFFRVLARFLAEKERQCAYAVPFTNYLWFATTEDDPSSIVQTYVHDWWNYNCPEDVELPPEWYNQRVTLDNFISNHPNFTAPTPAPPGTEFLKEVIRARVTLTSITSYLEAQWQTLARDWVSDYTLSAAQENVSENITTILNDHIGPIRKRMAQVTSFPQHLTPEDMVWGARRRRLLNMPVGDFDPKLGYVGGPSQHFPHEKVVSAINSVIRGNPNAPKTTLRPAVNTLSKQSTSGNPEVIDISDSEEGELDTKAKPPISITSTTSRNPGRFANILTPPRIPINIIDVDRAADASVNLASPYRRVHSNPIHVTTPVEIPSSFNPRPESPLSSTSSVESLDGVLDNVEPEDDITSVLETIPSPIGPRPPSPSLDSDSV</sequence>
<dbReference type="EMBL" id="ML209109">
    <property type="protein sequence ID" value="TFK59007.1"/>
    <property type="molecule type" value="Genomic_DNA"/>
</dbReference>
<name>A0ACD3A075_9AGAR</name>